<dbReference type="Gene3D" id="2.30.29.30">
    <property type="entry name" value="Pleckstrin-homology domain (PH domain)/Phosphotyrosine-binding domain (PTB)"/>
    <property type="match status" value="1"/>
</dbReference>
<feature type="domain" description="Protein kinase" evidence="5">
    <location>
        <begin position="108"/>
        <end position="345"/>
    </location>
</feature>
<dbReference type="PROSITE" id="PS00108">
    <property type="entry name" value="PROTEIN_KINASE_ST"/>
    <property type="match status" value="1"/>
</dbReference>
<dbReference type="InterPro" id="IPR000719">
    <property type="entry name" value="Prot_kinase_dom"/>
</dbReference>
<dbReference type="InterPro" id="IPR001849">
    <property type="entry name" value="PH_domain"/>
</dbReference>
<evidence type="ECO:0000259" key="5">
    <source>
        <dbReference type="PROSITE" id="PS50011"/>
    </source>
</evidence>
<dbReference type="CDD" id="cd05117">
    <property type="entry name" value="STKc_CAMK"/>
    <property type="match status" value="1"/>
</dbReference>
<reference evidence="7" key="1">
    <citation type="journal article" date="2019" name="Nat. Commun.">
        <title>Expansion of phycobilisome linker gene families in mesophilic red algae.</title>
        <authorList>
            <person name="Lee J."/>
            <person name="Kim D."/>
            <person name="Bhattacharya D."/>
            <person name="Yoon H.S."/>
        </authorList>
    </citation>
    <scope>NUCLEOTIDE SEQUENCE [LARGE SCALE GENOMIC DNA]</scope>
    <source>
        <strain evidence="7">CCMP 1328</strain>
    </source>
</reference>
<dbReference type="OMA" id="PWITSGC"/>
<keyword evidence="6" id="KW-0418">Kinase</keyword>
<dbReference type="GO" id="GO:0005524">
    <property type="term" value="F:ATP binding"/>
    <property type="evidence" value="ECO:0007669"/>
    <property type="project" value="UniProtKB-UniRule"/>
</dbReference>
<dbReference type="PROSITE" id="PS50011">
    <property type="entry name" value="PROTEIN_KINASE_DOM"/>
    <property type="match status" value="1"/>
</dbReference>
<evidence type="ECO:0000313" key="7">
    <source>
        <dbReference type="Proteomes" id="UP000324585"/>
    </source>
</evidence>
<keyword evidence="4" id="KW-0723">Serine/threonine-protein kinase</keyword>
<dbReference type="SUPFAM" id="SSF56112">
    <property type="entry name" value="Protein kinase-like (PK-like)"/>
    <property type="match status" value="1"/>
</dbReference>
<proteinExistence type="inferred from homology"/>
<dbReference type="InterPro" id="IPR008271">
    <property type="entry name" value="Ser/Thr_kinase_AS"/>
</dbReference>
<evidence type="ECO:0000313" key="6">
    <source>
        <dbReference type="EMBL" id="KAA8499843.1"/>
    </source>
</evidence>
<comment type="caution">
    <text evidence="6">The sequence shown here is derived from an EMBL/GenBank/DDBJ whole genome shotgun (WGS) entry which is preliminary data.</text>
</comment>
<gene>
    <name evidence="6" type="ORF">FVE85_7428</name>
</gene>
<keyword evidence="6" id="KW-0808">Transferase</keyword>
<protein>
    <submittedName>
        <fullName evidence="6">Putative myosin light chain kinase</fullName>
    </submittedName>
</protein>
<feature type="binding site" evidence="3">
    <location>
        <position position="137"/>
    </location>
    <ligand>
        <name>ATP</name>
        <dbReference type="ChEBI" id="CHEBI:30616"/>
    </ligand>
</feature>
<dbReference type="PROSITE" id="PS00107">
    <property type="entry name" value="PROTEIN_KINASE_ATP"/>
    <property type="match status" value="1"/>
</dbReference>
<dbReference type="AlphaFoldDB" id="A0A5J4ZAS5"/>
<dbReference type="Gene3D" id="1.10.510.10">
    <property type="entry name" value="Transferase(Phosphotransferase) domain 1"/>
    <property type="match status" value="1"/>
</dbReference>
<dbReference type="GO" id="GO:0004674">
    <property type="term" value="F:protein serine/threonine kinase activity"/>
    <property type="evidence" value="ECO:0007669"/>
    <property type="project" value="UniProtKB-KW"/>
</dbReference>
<dbReference type="Proteomes" id="UP000324585">
    <property type="component" value="Unassembled WGS sequence"/>
</dbReference>
<dbReference type="SUPFAM" id="SSF50729">
    <property type="entry name" value="PH domain-like"/>
    <property type="match status" value="1"/>
</dbReference>
<evidence type="ECO:0000256" key="4">
    <source>
        <dbReference type="RuleBase" id="RU000304"/>
    </source>
</evidence>
<keyword evidence="7" id="KW-1185">Reference proteome</keyword>
<sequence length="376" mass="42356">MTGLKHSAAINLAAWLEKQNRRFPGKQRRYFKLVGTTLSCQKDEKAAPKWTVDVLGRDLVDETTDKGGKVTISLPDRKLIIHFKEGDTAKSWSEALKIAKSMQVENFYQMGKQIGHGAYSKVRLGFEKESGKEVAIKVIDKKTCPKDDLIFLERENEIYIVLEYMPGGMLYDVIAMFGQFTERDAAGVMREMLLGLEYLHSRGIVHRDIKPENILCTNKTWPLHVKWTDFGLSNVLTGGDDTLQTQVGTPHFAAPELLKSEPYGAPVDLWSCGIVLYNMLSGELPFDHPEDAGEIFRQILYNEVSFPEKQFSRISPDAINLVKNLLVKDPTKRLTAAQALQHRWFVTAPTAKAAPIANDLSKLHSSQRLPSVRGRK</sequence>
<evidence type="ECO:0000256" key="1">
    <source>
        <dbReference type="ARBA" id="ARBA00022741"/>
    </source>
</evidence>
<keyword evidence="2 3" id="KW-0067">ATP-binding</keyword>
<dbReference type="InterPro" id="IPR011993">
    <property type="entry name" value="PH-like_dom_sf"/>
</dbReference>
<organism evidence="6 7">
    <name type="scientific">Porphyridium purpureum</name>
    <name type="common">Red alga</name>
    <name type="synonym">Porphyridium cruentum</name>
    <dbReference type="NCBI Taxonomy" id="35688"/>
    <lineage>
        <taxon>Eukaryota</taxon>
        <taxon>Rhodophyta</taxon>
        <taxon>Bangiophyceae</taxon>
        <taxon>Porphyridiales</taxon>
        <taxon>Porphyridiaceae</taxon>
        <taxon>Porphyridium</taxon>
    </lineage>
</organism>
<evidence type="ECO:0000256" key="2">
    <source>
        <dbReference type="ARBA" id="ARBA00022840"/>
    </source>
</evidence>
<dbReference type="InterPro" id="IPR011009">
    <property type="entry name" value="Kinase-like_dom_sf"/>
</dbReference>
<dbReference type="SMART" id="SM00220">
    <property type="entry name" value="S_TKc"/>
    <property type="match status" value="1"/>
</dbReference>
<keyword evidence="1 3" id="KW-0547">Nucleotide-binding</keyword>
<dbReference type="OrthoDB" id="1433at2759"/>
<dbReference type="Pfam" id="PF00069">
    <property type="entry name" value="Pkinase"/>
    <property type="match status" value="1"/>
</dbReference>
<comment type="similarity">
    <text evidence="4">Belongs to the protein kinase superfamily.</text>
</comment>
<accession>A0A5J4ZAS5</accession>
<dbReference type="EMBL" id="VRMN01000001">
    <property type="protein sequence ID" value="KAA8499843.1"/>
    <property type="molecule type" value="Genomic_DNA"/>
</dbReference>
<dbReference type="SMART" id="SM00233">
    <property type="entry name" value="PH"/>
    <property type="match status" value="1"/>
</dbReference>
<name>A0A5J4ZAS5_PORPP</name>
<dbReference type="InterPro" id="IPR017441">
    <property type="entry name" value="Protein_kinase_ATP_BS"/>
</dbReference>
<evidence type="ECO:0000256" key="3">
    <source>
        <dbReference type="PROSITE-ProRule" id="PRU10141"/>
    </source>
</evidence>
<dbReference type="PANTHER" id="PTHR24347">
    <property type="entry name" value="SERINE/THREONINE-PROTEIN KINASE"/>
    <property type="match status" value="1"/>
</dbReference>
<dbReference type="FunFam" id="1.10.510.10:FF:000571">
    <property type="entry name" value="Maternal embryonic leucine zipper kinase"/>
    <property type="match status" value="1"/>
</dbReference>